<dbReference type="OMA" id="WHSERHA"/>
<protein>
    <submittedName>
        <fullName evidence="4">Pentatricopeptide repeat-containing protein, chloroplastic</fullName>
    </submittedName>
</protein>
<dbReference type="EMBL" id="LSRX01000110">
    <property type="protein sequence ID" value="OLQ08788.1"/>
    <property type="molecule type" value="Genomic_DNA"/>
</dbReference>
<sequence length="764" mass="84093">MASGSSFDPLSISMCASNDLYLVAPVKVRGQSDMTSTDHDDNWDLSPASSFVRIRSARRVVGHGSCRPAQENRDALLPIFVEHDRALHAERQALLMAVFAARVRTGSAKSEESRTITFRGLSWIEPVKVSTSSALRVKLEPWSCSGPKMDRPEVAVPSPRRAGRLCQDRIQEIRLLGRHRQWQEVLRLLRDTKGPALGPKVLSAAISALRLASQWLSALALLHEAWRRRESLDVVVVSSALSAAERGGAWQVALSLLETMEDWRIRPDVIVCNAAMTACAASSWNLVLQFLDSFPSRRLTPDVISFSAAASACRTQWQEALSCLHRALEQALAPDASLWSAVVSACGDAGEWQRALLLLATACHVDAGLYAAAIGACQIGAQWQLALHFLGEMRLAGVCHQPGLRKRTKDVQGLRHNIITRSVAVSAWGRGYRWQQAQALLHSIDRESVQANVFTFTATSSAAEKAQRWRTAADLLCVMGCQSVQPNVQAFSALCSAWAEDGSWRQAAELVQVMQTAGPLPNQFTFNGLARACQRGDSWTHALRLFAMLDEGRGLQPDLLTLDATIKVFETGGQTRLLPPLAHSLQFVRTADGNQEALVLELLGHALLASQAAAFARRRVKPALRRLQGWLQPSDQDSVLAAQFSLGELHTAHVLRRTTLSFRSASSHAWLPSARRAARSRGRSSPSEPMAKELPASMAICSEKQAVRCRPFGHGGSRRYEDMKLLMQVYVEHDRLWHSERHALLSLLSQLLTRTAHLPSKVRA</sequence>
<dbReference type="InterPro" id="IPR002885">
    <property type="entry name" value="PPR_rpt"/>
</dbReference>
<evidence type="ECO:0000256" key="3">
    <source>
        <dbReference type="SAM" id="MobiDB-lite"/>
    </source>
</evidence>
<dbReference type="PANTHER" id="PTHR47447">
    <property type="entry name" value="OS03G0856100 PROTEIN"/>
    <property type="match status" value="1"/>
</dbReference>
<keyword evidence="1" id="KW-0677">Repeat</keyword>
<feature type="region of interest" description="Disordered" evidence="3">
    <location>
        <begin position="673"/>
        <end position="693"/>
    </location>
</feature>
<dbReference type="InterPro" id="IPR011990">
    <property type="entry name" value="TPR-like_helical_dom_sf"/>
</dbReference>
<dbReference type="AlphaFoldDB" id="A0A1Q9EN26"/>
<dbReference type="Proteomes" id="UP000186817">
    <property type="component" value="Unassembled WGS sequence"/>
</dbReference>
<reference evidence="4 5" key="1">
    <citation type="submission" date="2016-02" db="EMBL/GenBank/DDBJ databases">
        <title>Genome analysis of coral dinoflagellate symbionts highlights evolutionary adaptations to a symbiotic lifestyle.</title>
        <authorList>
            <person name="Aranda M."/>
            <person name="Li Y."/>
            <person name="Liew Y.J."/>
            <person name="Baumgarten S."/>
            <person name="Simakov O."/>
            <person name="Wilson M."/>
            <person name="Piel J."/>
            <person name="Ashoor H."/>
            <person name="Bougouffa S."/>
            <person name="Bajic V.B."/>
            <person name="Ryu T."/>
            <person name="Ravasi T."/>
            <person name="Bayer T."/>
            <person name="Micklem G."/>
            <person name="Kim H."/>
            <person name="Bhak J."/>
            <person name="Lajeunesse T.C."/>
            <person name="Voolstra C.R."/>
        </authorList>
    </citation>
    <scope>NUCLEOTIDE SEQUENCE [LARGE SCALE GENOMIC DNA]</scope>
    <source>
        <strain evidence="4 5">CCMP2467</strain>
    </source>
</reference>
<evidence type="ECO:0000256" key="2">
    <source>
        <dbReference type="PROSITE-ProRule" id="PRU00708"/>
    </source>
</evidence>
<feature type="repeat" description="PPR" evidence="2">
    <location>
        <begin position="487"/>
        <end position="521"/>
    </location>
</feature>
<evidence type="ECO:0000313" key="5">
    <source>
        <dbReference type="Proteomes" id="UP000186817"/>
    </source>
</evidence>
<gene>
    <name evidence="4" type="ORF">AK812_SmicGene7673</name>
</gene>
<dbReference type="PANTHER" id="PTHR47447:SF17">
    <property type="entry name" value="OS12G0638900 PROTEIN"/>
    <property type="match status" value="1"/>
</dbReference>
<comment type="caution">
    <text evidence="4">The sequence shown here is derived from an EMBL/GenBank/DDBJ whole genome shotgun (WGS) entry which is preliminary data.</text>
</comment>
<dbReference type="Gene3D" id="1.25.40.10">
    <property type="entry name" value="Tetratricopeptide repeat domain"/>
    <property type="match status" value="3"/>
</dbReference>
<evidence type="ECO:0000256" key="1">
    <source>
        <dbReference type="ARBA" id="ARBA00022737"/>
    </source>
</evidence>
<accession>A0A1Q9EN26</accession>
<organism evidence="4 5">
    <name type="scientific">Symbiodinium microadriaticum</name>
    <name type="common">Dinoflagellate</name>
    <name type="synonym">Zooxanthella microadriatica</name>
    <dbReference type="NCBI Taxonomy" id="2951"/>
    <lineage>
        <taxon>Eukaryota</taxon>
        <taxon>Sar</taxon>
        <taxon>Alveolata</taxon>
        <taxon>Dinophyceae</taxon>
        <taxon>Suessiales</taxon>
        <taxon>Symbiodiniaceae</taxon>
        <taxon>Symbiodinium</taxon>
    </lineage>
</organism>
<dbReference type="PROSITE" id="PS51375">
    <property type="entry name" value="PPR"/>
    <property type="match status" value="1"/>
</dbReference>
<proteinExistence type="predicted"/>
<keyword evidence="5" id="KW-1185">Reference proteome</keyword>
<evidence type="ECO:0000313" key="4">
    <source>
        <dbReference type="EMBL" id="OLQ08788.1"/>
    </source>
</evidence>
<name>A0A1Q9EN26_SYMMI</name>
<dbReference type="OrthoDB" id="433090at2759"/>